<name>A0A371I8U2_MUCPR</name>
<proteinExistence type="predicted"/>
<feature type="non-terminal residue" evidence="1">
    <location>
        <position position="1"/>
    </location>
</feature>
<dbReference type="OrthoDB" id="1723412at2759"/>
<organism evidence="1 2">
    <name type="scientific">Mucuna pruriens</name>
    <name type="common">Velvet bean</name>
    <name type="synonym">Dolichos pruriens</name>
    <dbReference type="NCBI Taxonomy" id="157652"/>
    <lineage>
        <taxon>Eukaryota</taxon>
        <taxon>Viridiplantae</taxon>
        <taxon>Streptophyta</taxon>
        <taxon>Embryophyta</taxon>
        <taxon>Tracheophyta</taxon>
        <taxon>Spermatophyta</taxon>
        <taxon>Magnoliopsida</taxon>
        <taxon>eudicotyledons</taxon>
        <taxon>Gunneridae</taxon>
        <taxon>Pentapetalae</taxon>
        <taxon>rosids</taxon>
        <taxon>fabids</taxon>
        <taxon>Fabales</taxon>
        <taxon>Fabaceae</taxon>
        <taxon>Papilionoideae</taxon>
        <taxon>50 kb inversion clade</taxon>
        <taxon>NPAAA clade</taxon>
        <taxon>indigoferoid/millettioid clade</taxon>
        <taxon>Phaseoleae</taxon>
        <taxon>Mucuna</taxon>
    </lineage>
</organism>
<keyword evidence="2" id="KW-1185">Reference proteome</keyword>
<dbReference type="EMBL" id="QJKJ01000637">
    <property type="protein sequence ID" value="RDY11451.1"/>
    <property type="molecule type" value="Genomic_DNA"/>
</dbReference>
<dbReference type="Gene3D" id="3.10.10.10">
    <property type="entry name" value="HIV Type 1 Reverse Transcriptase, subunit A, domain 1"/>
    <property type="match status" value="1"/>
</dbReference>
<comment type="caution">
    <text evidence="1">The sequence shown here is derived from an EMBL/GenBank/DDBJ whole genome shotgun (WGS) entry which is preliminary data.</text>
</comment>
<protein>
    <submittedName>
        <fullName evidence="1">Uncharacterized protein</fullName>
    </submittedName>
</protein>
<evidence type="ECO:0000313" key="2">
    <source>
        <dbReference type="Proteomes" id="UP000257109"/>
    </source>
</evidence>
<evidence type="ECO:0000313" key="1">
    <source>
        <dbReference type="EMBL" id="RDY11451.1"/>
    </source>
</evidence>
<sequence>MMKHLTEDHSLFGIDVIDELVEEYMQIDTDSVEIPNFVELPDVIDCFNFVTDVSDSIFSTPWIILLTLLTSCDEDLECSCCLRIRYAYLDDHQHFPVIIANNLEVVKKEDTKLLAVGIIYPISDNQWANPVQVVLKKFGMTMMKNRHDELVPTRIKNSWRVCIDY</sequence>
<dbReference type="InterPro" id="IPR043502">
    <property type="entry name" value="DNA/RNA_pol_sf"/>
</dbReference>
<dbReference type="Proteomes" id="UP000257109">
    <property type="component" value="Unassembled WGS sequence"/>
</dbReference>
<accession>A0A371I8U2</accession>
<dbReference type="AlphaFoldDB" id="A0A371I8U2"/>
<gene>
    <name evidence="1" type="ORF">CR513_03898</name>
</gene>
<reference evidence="1" key="1">
    <citation type="submission" date="2018-05" db="EMBL/GenBank/DDBJ databases">
        <title>Draft genome of Mucuna pruriens seed.</title>
        <authorList>
            <person name="Nnadi N.E."/>
            <person name="Vos R."/>
            <person name="Hasami M.H."/>
            <person name="Devisetty U.K."/>
            <person name="Aguiy J.C."/>
        </authorList>
    </citation>
    <scope>NUCLEOTIDE SEQUENCE [LARGE SCALE GENOMIC DNA]</scope>
    <source>
        <strain evidence="1">JCA_2017</strain>
    </source>
</reference>
<dbReference type="SUPFAM" id="SSF56672">
    <property type="entry name" value="DNA/RNA polymerases"/>
    <property type="match status" value="1"/>
</dbReference>